<dbReference type="GO" id="GO:0000162">
    <property type="term" value="P:L-tryptophan biosynthetic process"/>
    <property type="evidence" value="ECO:0007669"/>
    <property type="project" value="TreeGrafter"/>
</dbReference>
<dbReference type="Pfam" id="PF00117">
    <property type="entry name" value="GATase"/>
    <property type="match status" value="1"/>
</dbReference>
<dbReference type="NCBIfam" id="TIGR00566">
    <property type="entry name" value="trpG_papA"/>
    <property type="match status" value="1"/>
</dbReference>
<dbReference type="InterPro" id="IPR050472">
    <property type="entry name" value="Anth_synth/Amidotransfase"/>
</dbReference>
<dbReference type="InterPro" id="IPR029062">
    <property type="entry name" value="Class_I_gatase-like"/>
</dbReference>
<dbReference type="EMBL" id="VSSQ01023196">
    <property type="protein sequence ID" value="MPM69979.1"/>
    <property type="molecule type" value="Genomic_DNA"/>
</dbReference>
<gene>
    <name evidence="3" type="primary">trpG_8</name>
    <name evidence="3" type="ORF">SDC9_116927</name>
</gene>
<dbReference type="GO" id="GO:0005829">
    <property type="term" value="C:cytosol"/>
    <property type="evidence" value="ECO:0007669"/>
    <property type="project" value="TreeGrafter"/>
</dbReference>
<dbReference type="InterPro" id="IPR006221">
    <property type="entry name" value="TrpG/PapA_dom"/>
</dbReference>
<feature type="domain" description="Glutamine amidotransferase" evidence="2">
    <location>
        <begin position="5"/>
        <end position="179"/>
    </location>
</feature>
<evidence type="ECO:0000313" key="3">
    <source>
        <dbReference type="EMBL" id="MPM69979.1"/>
    </source>
</evidence>
<evidence type="ECO:0000259" key="2">
    <source>
        <dbReference type="Pfam" id="PF00117"/>
    </source>
</evidence>
<dbReference type="InterPro" id="IPR017926">
    <property type="entry name" value="GATASE"/>
</dbReference>
<dbReference type="PANTHER" id="PTHR43418:SF4">
    <property type="entry name" value="MULTIFUNCTIONAL TRYPTOPHAN BIOSYNTHESIS PROTEIN"/>
    <property type="match status" value="1"/>
</dbReference>
<organism evidence="3">
    <name type="scientific">bioreactor metagenome</name>
    <dbReference type="NCBI Taxonomy" id="1076179"/>
    <lineage>
        <taxon>unclassified sequences</taxon>
        <taxon>metagenomes</taxon>
        <taxon>ecological metagenomes</taxon>
    </lineage>
</organism>
<keyword evidence="3" id="KW-0456">Lyase</keyword>
<dbReference type="AlphaFoldDB" id="A0A645BX57"/>
<dbReference type="CDD" id="cd01743">
    <property type="entry name" value="GATase1_Anthranilate_Synthase"/>
    <property type="match status" value="1"/>
</dbReference>
<dbReference type="PRINTS" id="PR00099">
    <property type="entry name" value="CPSGATASE"/>
</dbReference>
<proteinExistence type="predicted"/>
<dbReference type="PRINTS" id="PR00096">
    <property type="entry name" value="GATASE"/>
</dbReference>
<evidence type="ECO:0000256" key="1">
    <source>
        <dbReference type="ARBA" id="ARBA00022962"/>
    </source>
</evidence>
<dbReference type="GO" id="GO:0004049">
    <property type="term" value="F:anthranilate synthase activity"/>
    <property type="evidence" value="ECO:0007669"/>
    <property type="project" value="UniProtKB-EC"/>
</dbReference>
<accession>A0A645BX57</accession>
<dbReference type="PROSITE" id="PS51273">
    <property type="entry name" value="GATASE_TYPE_1"/>
    <property type="match status" value="1"/>
</dbReference>
<protein>
    <submittedName>
        <fullName evidence="3">Anthranilate synthase component 2</fullName>
        <ecNumber evidence="3">4.1.3.27</ecNumber>
    </submittedName>
</protein>
<name>A0A645BX57_9ZZZZ</name>
<sequence>MKRLVIIDNEDSFIYNIAHKIKEVNSFISIEIIKQEEATSSQIEQFDYIILSPGPGLPHESSGMMNLISEFYTKKKILGVCLGHQAINLFFGGRLKKMPKICHGQKTQIFTSTEPYFATLYNSWCIDEDYLPDCLEVTARDNNYNIMAIRHKSLPILGVQFHPESIASDCHKIIFEPFISL</sequence>
<dbReference type="PRINTS" id="PR00097">
    <property type="entry name" value="ANTSNTHASEII"/>
</dbReference>
<comment type="caution">
    <text evidence="3">The sequence shown here is derived from an EMBL/GenBank/DDBJ whole genome shotgun (WGS) entry which is preliminary data.</text>
</comment>
<keyword evidence="1" id="KW-0315">Glutamine amidotransferase</keyword>
<dbReference type="SUPFAM" id="SSF52317">
    <property type="entry name" value="Class I glutamine amidotransferase-like"/>
    <property type="match status" value="1"/>
</dbReference>
<dbReference type="Gene3D" id="3.40.50.880">
    <property type="match status" value="1"/>
</dbReference>
<reference evidence="3" key="1">
    <citation type="submission" date="2019-08" db="EMBL/GenBank/DDBJ databases">
        <authorList>
            <person name="Kucharzyk K."/>
            <person name="Murdoch R.W."/>
            <person name="Higgins S."/>
            <person name="Loffler F."/>
        </authorList>
    </citation>
    <scope>NUCLEOTIDE SEQUENCE</scope>
</reference>
<dbReference type="PANTHER" id="PTHR43418">
    <property type="entry name" value="MULTIFUNCTIONAL TRYPTOPHAN BIOSYNTHESIS PROTEIN-RELATED"/>
    <property type="match status" value="1"/>
</dbReference>
<dbReference type="EC" id="4.1.3.27" evidence="3"/>